<dbReference type="SUPFAM" id="SSF69572">
    <property type="entry name" value="Activating enzymes of the ubiquitin-like proteins"/>
    <property type="match status" value="1"/>
</dbReference>
<dbReference type="InterPro" id="IPR033127">
    <property type="entry name" value="UBQ-activ_enz_E1_Cys_AS"/>
</dbReference>
<dbReference type="PROSITE" id="PS00865">
    <property type="entry name" value="UBIQUITIN_ACTIVAT_2"/>
    <property type="match status" value="1"/>
</dbReference>
<dbReference type="PROSITE" id="PS51257">
    <property type="entry name" value="PROKAR_LIPOPROTEIN"/>
    <property type="match status" value="1"/>
</dbReference>
<name>A0A6C1EJG8_SACPS</name>
<sequence>MDCKILILGAGGLGCEILKNLAMLKFVKEIHIVDMDTIELTNLNRQFLFHDADIGKPKAQVAAHYINSRFPQLQVVPHVRDLTTLHSSFYKGFHFIISGLDAIEPRRFINETLVKLTMKSNYEICIPFIDGGTEGLKGHVKTIIPGITACWECSIDTLPSQQDTVPMCTIANNPRCIEHVIEYVSTIQHPELDIESTADVQSLLEKCYERATRFSISTEKLSTSFILGVIKSIIPSVSTTNAMVAATCCMQMVKIYKDLIDLENDDNFTLINCSEGCFMYSFEFERLPGCPVCSSSPD</sequence>
<keyword evidence="2 5" id="KW-0833">Ubl conjugation pathway</keyword>
<evidence type="ECO:0000256" key="5">
    <source>
        <dbReference type="RuleBase" id="RU368009"/>
    </source>
</evidence>
<dbReference type="OrthoDB" id="10255449at2759"/>
<dbReference type="Proteomes" id="UP000501346">
    <property type="component" value="Chromosome SeXVI"/>
</dbReference>
<evidence type="ECO:0000259" key="6">
    <source>
        <dbReference type="Pfam" id="PF00899"/>
    </source>
</evidence>
<dbReference type="PANTHER" id="PTHR10953:SF6">
    <property type="entry name" value="NEDD8-ACTIVATING ENZYME E1 CATALYTIC SUBUNIT"/>
    <property type="match status" value="1"/>
</dbReference>
<dbReference type="PANTHER" id="PTHR10953">
    <property type="entry name" value="UBIQUITIN-ACTIVATING ENZYME E1"/>
    <property type="match status" value="1"/>
</dbReference>
<dbReference type="Gene3D" id="3.40.50.720">
    <property type="entry name" value="NAD(P)-binding Rossmann-like Domain"/>
    <property type="match status" value="1"/>
</dbReference>
<dbReference type="GO" id="GO:0019781">
    <property type="term" value="F:NEDD8 activating enzyme activity"/>
    <property type="evidence" value="ECO:0007669"/>
    <property type="project" value="UniProtKB-UniRule"/>
</dbReference>
<dbReference type="GO" id="GO:0005737">
    <property type="term" value="C:cytoplasm"/>
    <property type="evidence" value="ECO:0007669"/>
    <property type="project" value="TreeGrafter"/>
</dbReference>
<organism evidence="7 8">
    <name type="scientific">Saccharomyces pastorianus</name>
    <name type="common">Lager yeast</name>
    <name type="synonym">Saccharomyces cerevisiae x Saccharomyces eubayanus</name>
    <dbReference type="NCBI Taxonomy" id="27292"/>
    <lineage>
        <taxon>Eukaryota</taxon>
        <taxon>Fungi</taxon>
        <taxon>Dikarya</taxon>
        <taxon>Ascomycota</taxon>
        <taxon>Saccharomycotina</taxon>
        <taxon>Saccharomycetes</taxon>
        <taxon>Saccharomycetales</taxon>
        <taxon>Saccharomycetaceae</taxon>
        <taxon>Saccharomyces</taxon>
    </lineage>
</organism>
<dbReference type="Gene3D" id="1.10.10.520">
    <property type="entry name" value="Ubiquitin activating enzymes (Uba3). Chain: B, domain 2"/>
    <property type="match status" value="1"/>
</dbReference>
<dbReference type="InterPro" id="IPR045886">
    <property type="entry name" value="ThiF/MoeB/HesA"/>
</dbReference>
<dbReference type="GO" id="GO:0005524">
    <property type="term" value="F:ATP binding"/>
    <property type="evidence" value="ECO:0007669"/>
    <property type="project" value="UniProtKB-UniRule"/>
</dbReference>
<protein>
    <recommendedName>
        <fullName evidence="5">NEDD8-activating enzyme E1 catalytic subunit</fullName>
        <ecNumber evidence="5">6.2.1.64</ecNumber>
    </recommendedName>
</protein>
<evidence type="ECO:0000256" key="2">
    <source>
        <dbReference type="ARBA" id="ARBA00022786"/>
    </source>
</evidence>
<comment type="function">
    <text evidence="5">Catalytic subunit of the dimeric E1 enzyme, which activates NEDD8.</text>
</comment>
<feature type="domain" description="THIF-type NAD/FAD binding fold" evidence="6">
    <location>
        <begin position="3"/>
        <end position="272"/>
    </location>
</feature>
<evidence type="ECO:0000313" key="7">
    <source>
        <dbReference type="EMBL" id="QID88484.1"/>
    </source>
</evidence>
<dbReference type="InterPro" id="IPR035985">
    <property type="entry name" value="Ubiquitin-activating_enz"/>
</dbReference>
<dbReference type="EMBL" id="CP049013">
    <property type="protein sequence ID" value="QID88484.1"/>
    <property type="molecule type" value="Genomic_DNA"/>
</dbReference>
<dbReference type="AlphaFoldDB" id="A0A6C1EJG8"/>
<comment type="catalytic activity">
    <reaction evidence="5">
        <text>ATP + [NEDD8 protein] + [E1 NEDD8-activating enzyme]-L-cysteine = AMP + diphosphate + [E1 NEDD8-activating enzyme]-S-[NEDD8 protein]-yl-L-cysteine.</text>
        <dbReference type="EC" id="6.2.1.64"/>
    </reaction>
</comment>
<gene>
    <name evidence="7" type="primary">UBA3_2</name>
    <name evidence="7" type="ORF">GRS66_011201</name>
</gene>
<evidence type="ECO:0000256" key="1">
    <source>
        <dbReference type="ARBA" id="ARBA00022741"/>
    </source>
</evidence>
<feature type="active site" description="Glycyl thioester intermediate" evidence="4">
    <location>
        <position position="168"/>
    </location>
</feature>
<accession>A0A6C1EJG8</accession>
<dbReference type="GO" id="GO:0045116">
    <property type="term" value="P:protein neddylation"/>
    <property type="evidence" value="ECO:0007669"/>
    <property type="project" value="UniProtKB-UniRule"/>
</dbReference>
<evidence type="ECO:0000313" key="8">
    <source>
        <dbReference type="Proteomes" id="UP000501346"/>
    </source>
</evidence>
<dbReference type="GO" id="GO:0005634">
    <property type="term" value="C:nucleus"/>
    <property type="evidence" value="ECO:0007669"/>
    <property type="project" value="TreeGrafter"/>
</dbReference>
<keyword evidence="8" id="KW-1185">Reference proteome</keyword>
<dbReference type="InterPro" id="IPR000594">
    <property type="entry name" value="ThiF_NAD_FAD-bd"/>
</dbReference>
<proteinExistence type="inferred from homology"/>
<reference evidence="7 8" key="1">
    <citation type="journal article" date="2019" name="BMC Genomics">
        <title>Chromosome level assembly and comparative genome analysis confirm lager-brewing yeasts originated from a single hybridization.</title>
        <authorList>
            <person name="Salazar A.N."/>
            <person name="Gorter de Vries A.R."/>
            <person name="van den Broek M."/>
            <person name="Brouwers N."/>
            <person name="de la Torre Cortes P."/>
            <person name="Kuijpers N.G.A."/>
            <person name="Daran J.G."/>
            <person name="Abeel T."/>
        </authorList>
    </citation>
    <scope>NUCLEOTIDE SEQUENCE [LARGE SCALE GENOMIC DNA]</scope>
    <source>
        <strain evidence="7 8">CBS 1483</strain>
    </source>
</reference>
<keyword evidence="3 5" id="KW-0067">ATP-binding</keyword>
<comment type="similarity">
    <text evidence="5">Belongs to the ubiquitin-activating E1 family. UBA3 subfamily.</text>
</comment>
<dbReference type="EC" id="6.2.1.64" evidence="5"/>
<keyword evidence="1 5" id="KW-0547">Nucleotide-binding</keyword>
<evidence type="ECO:0000256" key="4">
    <source>
        <dbReference type="PROSITE-ProRule" id="PRU10132"/>
    </source>
</evidence>
<evidence type="ECO:0000256" key="3">
    <source>
        <dbReference type="ARBA" id="ARBA00022840"/>
    </source>
</evidence>
<keyword evidence="5" id="KW-0436">Ligase</keyword>
<comment type="pathway">
    <text evidence="5">Protein modification; protein neddylation.</text>
</comment>
<dbReference type="InterPro" id="IPR023318">
    <property type="entry name" value="Ub_act_enz_dom_a_sf"/>
</dbReference>
<dbReference type="Pfam" id="PF00899">
    <property type="entry name" value="ThiF"/>
    <property type="match status" value="1"/>
</dbReference>
<dbReference type="UniPathway" id="UPA00885"/>